<dbReference type="EMBL" id="JBHUOS010000009">
    <property type="protein sequence ID" value="MFD2916326.1"/>
    <property type="molecule type" value="Genomic_DNA"/>
</dbReference>
<accession>A0ABW5ZWJ9</accession>
<dbReference type="Proteomes" id="UP001597548">
    <property type="component" value="Unassembled WGS sequence"/>
</dbReference>
<reference evidence="2" key="1">
    <citation type="journal article" date="2019" name="Int. J. Syst. Evol. Microbiol.">
        <title>The Global Catalogue of Microorganisms (GCM) 10K type strain sequencing project: providing services to taxonomists for standard genome sequencing and annotation.</title>
        <authorList>
            <consortium name="The Broad Institute Genomics Platform"/>
            <consortium name="The Broad Institute Genome Sequencing Center for Infectious Disease"/>
            <person name="Wu L."/>
            <person name="Ma J."/>
        </authorList>
    </citation>
    <scope>NUCLEOTIDE SEQUENCE [LARGE SCALE GENOMIC DNA]</scope>
    <source>
        <strain evidence="2">KCTC 32514</strain>
    </source>
</reference>
<keyword evidence="2" id="KW-1185">Reference proteome</keyword>
<comment type="caution">
    <text evidence="1">The sequence shown here is derived from an EMBL/GenBank/DDBJ whole genome shotgun (WGS) entry which is preliminary data.</text>
</comment>
<protein>
    <recommendedName>
        <fullName evidence="3">DUF3859 domain-containing protein</fullName>
    </recommendedName>
</protein>
<sequence length="144" mass="16974">MKTVHLKQHWKGYFTYLEGYEIIEQYKQVEFTMVITLTDNSFIGTSTDAESRHAFDEPATVKGFIDDEKISFVMKYPCSYYKDDFRKIQLDKSSQHPDIHYLGFFDNDKKTVSGHWEITIFIEQTIEGDLEEVSNGEFEMSRIN</sequence>
<dbReference type="RefSeq" id="WP_194508326.1">
    <property type="nucleotide sequence ID" value="NZ_JADILU010000004.1"/>
</dbReference>
<proteinExistence type="predicted"/>
<gene>
    <name evidence="1" type="ORF">ACFS29_11790</name>
</gene>
<evidence type="ECO:0000313" key="1">
    <source>
        <dbReference type="EMBL" id="MFD2916326.1"/>
    </source>
</evidence>
<evidence type="ECO:0008006" key="3">
    <source>
        <dbReference type="Google" id="ProtNLM"/>
    </source>
</evidence>
<organism evidence="1 2">
    <name type="scientific">Psychroserpens luteus</name>
    <dbReference type="NCBI Taxonomy" id="1434066"/>
    <lineage>
        <taxon>Bacteria</taxon>
        <taxon>Pseudomonadati</taxon>
        <taxon>Bacteroidota</taxon>
        <taxon>Flavobacteriia</taxon>
        <taxon>Flavobacteriales</taxon>
        <taxon>Flavobacteriaceae</taxon>
        <taxon>Psychroserpens</taxon>
    </lineage>
</organism>
<evidence type="ECO:0000313" key="2">
    <source>
        <dbReference type="Proteomes" id="UP001597548"/>
    </source>
</evidence>
<name>A0ABW5ZWJ9_9FLAO</name>